<dbReference type="Proteomes" id="UP000324800">
    <property type="component" value="Unassembled WGS sequence"/>
</dbReference>
<name>A0A5J4UP98_9EUKA</name>
<evidence type="ECO:0000313" key="1">
    <source>
        <dbReference type="EMBL" id="KAA6372257.1"/>
    </source>
</evidence>
<dbReference type="AlphaFoldDB" id="A0A5J4UP98"/>
<comment type="caution">
    <text evidence="1">The sequence shown here is derived from an EMBL/GenBank/DDBJ whole genome shotgun (WGS) entry which is preliminary data.</text>
</comment>
<organism evidence="1 2">
    <name type="scientific">Streblomastix strix</name>
    <dbReference type="NCBI Taxonomy" id="222440"/>
    <lineage>
        <taxon>Eukaryota</taxon>
        <taxon>Metamonada</taxon>
        <taxon>Preaxostyla</taxon>
        <taxon>Oxymonadida</taxon>
        <taxon>Streblomastigidae</taxon>
        <taxon>Streblomastix</taxon>
    </lineage>
</organism>
<evidence type="ECO:0000313" key="2">
    <source>
        <dbReference type="Proteomes" id="UP000324800"/>
    </source>
</evidence>
<reference evidence="1 2" key="1">
    <citation type="submission" date="2019-03" db="EMBL/GenBank/DDBJ databases">
        <title>Single cell metagenomics reveals metabolic interactions within the superorganism composed of flagellate Streblomastix strix and complex community of Bacteroidetes bacteria on its surface.</title>
        <authorList>
            <person name="Treitli S.C."/>
            <person name="Kolisko M."/>
            <person name="Husnik F."/>
            <person name="Keeling P."/>
            <person name="Hampl V."/>
        </authorList>
    </citation>
    <scope>NUCLEOTIDE SEQUENCE [LARGE SCALE GENOMIC DNA]</scope>
    <source>
        <strain evidence="1">ST1C</strain>
    </source>
</reference>
<dbReference type="EMBL" id="SNRW01013755">
    <property type="protein sequence ID" value="KAA6372257.1"/>
    <property type="molecule type" value="Genomic_DNA"/>
</dbReference>
<protein>
    <submittedName>
        <fullName evidence="1">Uncharacterized protein</fullName>
    </submittedName>
</protein>
<accession>A0A5J4UP98</accession>
<feature type="non-terminal residue" evidence="1">
    <location>
        <position position="1"/>
    </location>
</feature>
<proteinExistence type="predicted"/>
<sequence>SGATNCGKKLIAGSQFQLLRSFKKLLTNRFLDESRDSSSHIALVIFSTICQRAALPPTVELLLNLRLQSLCCCKGA</sequence>
<gene>
    <name evidence="1" type="ORF">EZS28_032215</name>
</gene>